<dbReference type="GO" id="GO:0030288">
    <property type="term" value="C:outer membrane-bounded periplasmic space"/>
    <property type="evidence" value="ECO:0007669"/>
    <property type="project" value="TreeGrafter"/>
</dbReference>
<keyword evidence="4" id="KW-0328">Glycosyltransferase</keyword>
<keyword evidence="10" id="KW-0472">Membrane</keyword>
<evidence type="ECO:0000259" key="11">
    <source>
        <dbReference type="Pfam" id="PF00912"/>
    </source>
</evidence>
<keyword evidence="10" id="KW-1133">Transmembrane helix</keyword>
<name>A0AAN4VZF7_9BACT</name>
<evidence type="ECO:0000256" key="6">
    <source>
        <dbReference type="ARBA" id="ARBA00023268"/>
    </source>
</evidence>
<dbReference type="GO" id="GO:0009252">
    <property type="term" value="P:peptidoglycan biosynthetic process"/>
    <property type="evidence" value="ECO:0007669"/>
    <property type="project" value="InterPro"/>
</dbReference>
<dbReference type="EMBL" id="BQKE01000002">
    <property type="protein sequence ID" value="GJM62909.1"/>
    <property type="molecule type" value="Genomic_DNA"/>
</dbReference>
<evidence type="ECO:0000256" key="2">
    <source>
        <dbReference type="ARBA" id="ARBA00022645"/>
    </source>
</evidence>
<dbReference type="InterPro" id="IPR009647">
    <property type="entry name" value="PBP_C"/>
</dbReference>
<proteinExistence type="predicted"/>
<feature type="domain" description="Penicillin-binding C-terminal" evidence="12">
    <location>
        <begin position="802"/>
        <end position="883"/>
    </location>
</feature>
<keyword evidence="14" id="KW-1185">Reference proteome</keyword>
<keyword evidence="3" id="KW-0645">Protease</keyword>
<protein>
    <recommendedName>
        <fullName evidence="7">peptidoglycan glycosyltransferase</fullName>
        <ecNumber evidence="7">2.4.99.28</ecNumber>
    </recommendedName>
</protein>
<dbReference type="PANTHER" id="PTHR32282:SF15">
    <property type="entry name" value="PENICILLIN-BINDING PROTEIN 1C"/>
    <property type="match status" value="1"/>
</dbReference>
<dbReference type="SUPFAM" id="SSF56601">
    <property type="entry name" value="beta-lactamase/transpeptidase-like"/>
    <property type="match status" value="1"/>
</dbReference>
<dbReference type="EC" id="2.4.99.28" evidence="7"/>
<keyword evidence="2" id="KW-0121">Carboxypeptidase</keyword>
<evidence type="ECO:0000256" key="9">
    <source>
        <dbReference type="SAM" id="MobiDB-lite"/>
    </source>
</evidence>
<evidence type="ECO:0000256" key="10">
    <source>
        <dbReference type="SAM" id="Phobius"/>
    </source>
</evidence>
<keyword evidence="10" id="KW-0812">Transmembrane</keyword>
<comment type="pathway">
    <text evidence="1">Cell wall biogenesis; peptidoglycan biosynthesis.</text>
</comment>
<reference evidence="13 14" key="1">
    <citation type="submission" date="2021-12" db="EMBL/GenBank/DDBJ databases">
        <title>Genome sequencing of bacteria with rrn-lacking chromosome and rrn-plasmid.</title>
        <authorList>
            <person name="Anda M."/>
            <person name="Iwasaki W."/>
        </authorList>
    </citation>
    <scope>NUCLEOTIDE SEQUENCE [LARGE SCALE GENOMIC DNA]</scope>
    <source>
        <strain evidence="13 14">NBRC 15940</strain>
    </source>
</reference>
<dbReference type="Gene3D" id="3.40.710.10">
    <property type="entry name" value="DD-peptidase/beta-lactamase superfamily"/>
    <property type="match status" value="1"/>
</dbReference>
<evidence type="ECO:0000256" key="8">
    <source>
        <dbReference type="ARBA" id="ARBA00049902"/>
    </source>
</evidence>
<evidence type="ECO:0000256" key="1">
    <source>
        <dbReference type="ARBA" id="ARBA00004752"/>
    </source>
</evidence>
<dbReference type="GO" id="GO:0008955">
    <property type="term" value="F:peptidoglycan glycosyltransferase activity"/>
    <property type="evidence" value="ECO:0007669"/>
    <property type="project" value="UniProtKB-EC"/>
</dbReference>
<organism evidence="13 14">
    <name type="scientific">Persicobacter diffluens</name>
    <dbReference type="NCBI Taxonomy" id="981"/>
    <lineage>
        <taxon>Bacteria</taxon>
        <taxon>Pseudomonadati</taxon>
        <taxon>Bacteroidota</taxon>
        <taxon>Cytophagia</taxon>
        <taxon>Cytophagales</taxon>
        <taxon>Persicobacteraceae</taxon>
        <taxon>Persicobacter</taxon>
    </lineage>
</organism>
<keyword evidence="3" id="KW-0378">Hydrolase</keyword>
<dbReference type="Proteomes" id="UP001310022">
    <property type="component" value="Unassembled WGS sequence"/>
</dbReference>
<dbReference type="InterPro" id="IPR023346">
    <property type="entry name" value="Lysozyme-like_dom_sf"/>
</dbReference>
<dbReference type="PANTHER" id="PTHR32282">
    <property type="entry name" value="BINDING PROTEIN TRANSPEPTIDASE, PUTATIVE-RELATED"/>
    <property type="match status" value="1"/>
</dbReference>
<evidence type="ECO:0000259" key="12">
    <source>
        <dbReference type="Pfam" id="PF06832"/>
    </source>
</evidence>
<evidence type="ECO:0000313" key="13">
    <source>
        <dbReference type="EMBL" id="GJM62909.1"/>
    </source>
</evidence>
<comment type="caution">
    <text evidence="13">The sequence shown here is derived from an EMBL/GenBank/DDBJ whole genome shotgun (WGS) entry which is preliminary data.</text>
</comment>
<dbReference type="Gene3D" id="1.10.3810.10">
    <property type="entry name" value="Biosynthetic peptidoglycan transglycosylase-like"/>
    <property type="match status" value="1"/>
</dbReference>
<dbReference type="GO" id="GO:0006508">
    <property type="term" value="P:proteolysis"/>
    <property type="evidence" value="ECO:0007669"/>
    <property type="project" value="UniProtKB-KW"/>
</dbReference>
<dbReference type="NCBIfam" id="TIGR02073">
    <property type="entry name" value="PBP_1c"/>
    <property type="match status" value="1"/>
</dbReference>
<dbReference type="RefSeq" id="WP_338238136.1">
    <property type="nucleotide sequence ID" value="NZ_BQKE01000002.1"/>
</dbReference>
<dbReference type="InterPro" id="IPR036950">
    <property type="entry name" value="PBP_transglycosylase"/>
</dbReference>
<keyword evidence="6" id="KW-0511">Multifunctional enzyme</keyword>
<keyword evidence="5" id="KW-0808">Transferase</keyword>
<dbReference type="InterPro" id="IPR012338">
    <property type="entry name" value="Beta-lactam/transpept-like"/>
</dbReference>
<accession>A0AAN4VZF7</accession>
<dbReference type="AlphaFoldDB" id="A0AAN4VZF7"/>
<evidence type="ECO:0000256" key="4">
    <source>
        <dbReference type="ARBA" id="ARBA00022676"/>
    </source>
</evidence>
<dbReference type="Pfam" id="PF00912">
    <property type="entry name" value="Transgly"/>
    <property type="match status" value="1"/>
</dbReference>
<feature type="region of interest" description="Disordered" evidence="9">
    <location>
        <begin position="65"/>
        <end position="119"/>
    </location>
</feature>
<dbReference type="SUPFAM" id="SSF53955">
    <property type="entry name" value="Lysozyme-like"/>
    <property type="match status" value="1"/>
</dbReference>
<gene>
    <name evidence="13" type="primary">pbpC</name>
    <name evidence="13" type="ORF">PEDI_34610</name>
</gene>
<evidence type="ECO:0000256" key="5">
    <source>
        <dbReference type="ARBA" id="ARBA00022679"/>
    </source>
</evidence>
<evidence type="ECO:0000256" key="3">
    <source>
        <dbReference type="ARBA" id="ARBA00022670"/>
    </source>
</evidence>
<sequence>MRLPFTQYIQLIRHQLQDLKSVLRKAIGCFFGAVARPGSLPGYWQSLFGARRLRGQAAQKELQQCQYPSSGETQEPHRAISPDGAGMKRACLSSSGQAKGVAPRPESEPRQPGAGLSGSPPKINWRSLFSKRRLWLTAIGWLVGLFFWWLPLPKFEEGPFSTVLFSREGQLLSAQIAADEQWRFPIAEAMPEKFKWSLLHFEDERFYQHPGVDFLAIARAAWSNMRAGRVVSGGSTLSMQTIRLGRKGQARTYGEKLLEMAMALKLEMLYSKEEILRLYAAWAPFGGNTVGLEAAAWRYFGRSASELSWSESATLAVLPNAPALIFPGKNDDQLQSKRNRLLRTLREEGLLDAMTFELAQAERTPIAPKALPQHAPHLLMQAGKDGHGGQNLNSTLDVALQKQVNRIVKQYGQQYAANQIFNMAVVVADVNSKEMLAYVGNVPGVGGVHAEYVDNAQAQRSTGSLLKPFLFAAAMEEGQLLPESLLPDYPTFLPGFAPKNFSGHYEGAVPAGESLCRSLNVPFIHMLREYSYPKFNFILKHLGMHSLVNAPGHYGLSIILGGSESSLSELTGMYAGMANALNQYFKRPGDLRYATSDYAPLHYIKGGGALEGDLSESGTLSAATLYKTLNTLTEVERPDEFGQWKRFSSAQPVAWKTGTSQGFRDAWAIGVNAGYVVGVWVGNAEGTGRDGLLGVRTAAPVMFSIFDLLPSLEWFRAPESDFLKVAICPKSGYRAGPHCEEKEWVFGPKMAEHLKPCPWHRLNYEAGKVAEKVFQLPPIMGQYYGKKHALYHSTQAANGLGPEMMQWVYPQTDVTLYLPVELGGELSAVVLEIAHQKPDSRLFWSMEGKFLGETTGYHQMEFQAEEGRHQVFVVDEEGNSLSRNIVILRKNDNG</sequence>
<dbReference type="GO" id="GO:0004180">
    <property type="term" value="F:carboxypeptidase activity"/>
    <property type="evidence" value="ECO:0007669"/>
    <property type="project" value="UniProtKB-KW"/>
</dbReference>
<feature type="domain" description="Glycosyl transferase family 51" evidence="11">
    <location>
        <begin position="181"/>
        <end position="345"/>
    </location>
</feature>
<dbReference type="InterPro" id="IPR011815">
    <property type="entry name" value="PBP_1c"/>
</dbReference>
<dbReference type="InterPro" id="IPR001264">
    <property type="entry name" value="Glyco_trans_51"/>
</dbReference>
<dbReference type="InterPro" id="IPR050396">
    <property type="entry name" value="Glycosyltr_51/Transpeptidase"/>
</dbReference>
<feature type="transmembrane region" description="Helical" evidence="10">
    <location>
        <begin position="134"/>
        <end position="152"/>
    </location>
</feature>
<evidence type="ECO:0000256" key="7">
    <source>
        <dbReference type="ARBA" id="ARBA00044770"/>
    </source>
</evidence>
<dbReference type="Pfam" id="PF06832">
    <property type="entry name" value="BiPBP_C"/>
    <property type="match status" value="1"/>
</dbReference>
<evidence type="ECO:0000313" key="14">
    <source>
        <dbReference type="Proteomes" id="UP001310022"/>
    </source>
</evidence>
<comment type="catalytic activity">
    <reaction evidence="8">
        <text>[GlcNAc-(1-&gt;4)-Mur2Ac(oyl-L-Ala-gamma-D-Glu-L-Lys-D-Ala-D-Ala)](n)-di-trans,octa-cis-undecaprenyl diphosphate + beta-D-GlcNAc-(1-&gt;4)-Mur2Ac(oyl-L-Ala-gamma-D-Glu-L-Lys-D-Ala-D-Ala)-di-trans,octa-cis-undecaprenyl diphosphate = [GlcNAc-(1-&gt;4)-Mur2Ac(oyl-L-Ala-gamma-D-Glu-L-Lys-D-Ala-D-Ala)](n+1)-di-trans,octa-cis-undecaprenyl diphosphate + di-trans,octa-cis-undecaprenyl diphosphate + H(+)</text>
        <dbReference type="Rhea" id="RHEA:23708"/>
        <dbReference type="Rhea" id="RHEA-COMP:9602"/>
        <dbReference type="Rhea" id="RHEA-COMP:9603"/>
        <dbReference type="ChEBI" id="CHEBI:15378"/>
        <dbReference type="ChEBI" id="CHEBI:58405"/>
        <dbReference type="ChEBI" id="CHEBI:60033"/>
        <dbReference type="ChEBI" id="CHEBI:78435"/>
        <dbReference type="EC" id="2.4.99.28"/>
    </reaction>
</comment>